<keyword evidence="6" id="KW-1185">Reference proteome</keyword>
<evidence type="ECO:0000313" key="6">
    <source>
        <dbReference type="Proteomes" id="UP001152533"/>
    </source>
</evidence>
<reference evidence="5" key="1">
    <citation type="submission" date="2022-08" db="EMBL/GenBank/DDBJ databases">
        <authorList>
            <person name="Giroux E."/>
            <person name="Giroux E."/>
        </authorList>
    </citation>
    <scope>NUCLEOTIDE SEQUENCE</scope>
    <source>
        <strain evidence="5">H1091258</strain>
    </source>
</reference>
<dbReference type="AlphaFoldDB" id="A0A9W4WCG3"/>
<dbReference type="GO" id="GO:0005634">
    <property type="term" value="C:nucleus"/>
    <property type="evidence" value="ECO:0007669"/>
    <property type="project" value="TreeGrafter"/>
</dbReference>
<evidence type="ECO:0000256" key="1">
    <source>
        <dbReference type="ARBA" id="ARBA00022741"/>
    </source>
</evidence>
<dbReference type="PANTHER" id="PTHR45626">
    <property type="entry name" value="TRANSCRIPTION TERMINATION FACTOR 2-RELATED"/>
    <property type="match status" value="1"/>
</dbReference>
<evidence type="ECO:0000256" key="3">
    <source>
        <dbReference type="ARBA" id="ARBA00022840"/>
    </source>
</evidence>
<organism evidence="5 6">
    <name type="scientific">Colletotrichum noveboracense</name>
    <dbReference type="NCBI Taxonomy" id="2664923"/>
    <lineage>
        <taxon>Eukaryota</taxon>
        <taxon>Fungi</taxon>
        <taxon>Dikarya</taxon>
        <taxon>Ascomycota</taxon>
        <taxon>Pezizomycotina</taxon>
        <taxon>Sordariomycetes</taxon>
        <taxon>Hypocreomycetidae</taxon>
        <taxon>Glomerellales</taxon>
        <taxon>Glomerellaceae</taxon>
        <taxon>Colletotrichum</taxon>
        <taxon>Colletotrichum gloeosporioides species complex</taxon>
    </lineage>
</organism>
<dbReference type="InterPro" id="IPR000330">
    <property type="entry name" value="SNF2_N"/>
</dbReference>
<accession>A0A9W4WCG3</accession>
<evidence type="ECO:0000259" key="4">
    <source>
        <dbReference type="PROSITE" id="PS51192"/>
    </source>
</evidence>
<name>A0A9W4WCG3_9PEZI</name>
<dbReference type="EMBL" id="CAMGZC010000946">
    <property type="protein sequence ID" value="CAI0650833.1"/>
    <property type="molecule type" value="Genomic_DNA"/>
</dbReference>
<keyword evidence="1" id="KW-0547">Nucleotide-binding</keyword>
<comment type="caution">
    <text evidence="5">The sequence shown here is derived from an EMBL/GenBank/DDBJ whole genome shotgun (WGS) entry which is preliminary data.</text>
</comment>
<gene>
    <name evidence="5" type="ORF">CGXH109_LOCUS100143</name>
</gene>
<dbReference type="InterPro" id="IPR027417">
    <property type="entry name" value="P-loop_NTPase"/>
</dbReference>
<dbReference type="GO" id="GO:0016787">
    <property type="term" value="F:hydrolase activity"/>
    <property type="evidence" value="ECO:0007669"/>
    <property type="project" value="UniProtKB-KW"/>
</dbReference>
<dbReference type="Pfam" id="PF00176">
    <property type="entry name" value="SNF2-rel_dom"/>
    <property type="match status" value="1"/>
</dbReference>
<evidence type="ECO:0000313" key="5">
    <source>
        <dbReference type="EMBL" id="CAI0650833.1"/>
    </source>
</evidence>
<evidence type="ECO:0000256" key="2">
    <source>
        <dbReference type="ARBA" id="ARBA00022801"/>
    </source>
</evidence>
<protein>
    <recommendedName>
        <fullName evidence="4">Helicase ATP-binding domain-containing protein</fullName>
    </recommendedName>
</protein>
<sequence length="348" mass="40033">MNTDLVVVLGMWDEELMRHTEPRRLPWRLHHGKNRLRYISELENTTIVLTTYRTVSTEWRTEAARESSMLFTTRWRRVILDEAHFIRNRDSKMAKAVCALDSVSRWVVTGTPVQNHLNDLATLLKFLGVYPYNEKRVFDADISHLWKAGNAEEAVKRLKRLAGCLLLRRPRKTVELPPRRDQAYYIELQPDERELYNQVRTQTITQIDEVLLQGRQKQGATSSFSVLQKIVGMRLVCNLGLFYPRRHDTLAIAAKNPTVDDFNQAAQDRFNLLMNEVGSIICQRCAFTMDANYDPQEDSGHTHAQFSQCARFFCPNCVQAAARDRASIKCGHDSSCRMDSVSISPASL</sequence>
<dbReference type="InterPro" id="IPR038718">
    <property type="entry name" value="SNF2-like_sf"/>
</dbReference>
<dbReference type="GO" id="GO:0006281">
    <property type="term" value="P:DNA repair"/>
    <property type="evidence" value="ECO:0007669"/>
    <property type="project" value="TreeGrafter"/>
</dbReference>
<keyword evidence="3" id="KW-0067">ATP-binding</keyword>
<proteinExistence type="predicted"/>
<dbReference type="GO" id="GO:0008094">
    <property type="term" value="F:ATP-dependent activity, acting on DNA"/>
    <property type="evidence" value="ECO:0007669"/>
    <property type="project" value="TreeGrafter"/>
</dbReference>
<feature type="domain" description="Helicase ATP-binding" evidence="4">
    <location>
        <begin position="1"/>
        <end position="130"/>
    </location>
</feature>
<dbReference type="CDD" id="cd18008">
    <property type="entry name" value="DEXDc_SHPRH-like"/>
    <property type="match status" value="1"/>
</dbReference>
<dbReference type="Proteomes" id="UP001152533">
    <property type="component" value="Unassembled WGS sequence"/>
</dbReference>
<dbReference type="InterPro" id="IPR014001">
    <property type="entry name" value="Helicase_ATP-bd"/>
</dbReference>
<dbReference type="InterPro" id="IPR050628">
    <property type="entry name" value="SNF2_RAD54_helicase_TF"/>
</dbReference>
<dbReference type="PROSITE" id="PS51192">
    <property type="entry name" value="HELICASE_ATP_BIND_1"/>
    <property type="match status" value="1"/>
</dbReference>
<dbReference type="GO" id="GO:0005524">
    <property type="term" value="F:ATP binding"/>
    <property type="evidence" value="ECO:0007669"/>
    <property type="project" value="UniProtKB-KW"/>
</dbReference>
<keyword evidence="2" id="KW-0378">Hydrolase</keyword>
<dbReference type="PANTHER" id="PTHR45626:SF22">
    <property type="entry name" value="DNA REPAIR PROTEIN RAD5"/>
    <property type="match status" value="1"/>
</dbReference>
<dbReference type="Gene3D" id="3.40.50.10810">
    <property type="entry name" value="Tandem AAA-ATPase domain"/>
    <property type="match status" value="1"/>
</dbReference>
<dbReference type="SUPFAM" id="SSF52540">
    <property type="entry name" value="P-loop containing nucleoside triphosphate hydrolases"/>
    <property type="match status" value="2"/>
</dbReference>